<reference evidence="2" key="1">
    <citation type="submission" date="2019-12" db="EMBL/GenBank/DDBJ databases">
        <title>Genome sequencing and annotation of Brassica cretica.</title>
        <authorList>
            <person name="Studholme D.J."/>
            <person name="Sarris P."/>
        </authorList>
    </citation>
    <scope>NUCLEOTIDE SEQUENCE</scope>
    <source>
        <strain evidence="2">PFS-109/04</strain>
        <tissue evidence="2">Leaf</tissue>
    </source>
</reference>
<evidence type="ECO:0000313" key="2">
    <source>
        <dbReference type="EMBL" id="KAF3509906.1"/>
    </source>
</evidence>
<sequence length="119" mass="12748">MDVSRNVMVLNQMTCNVPNCWSLLKSNKSSIAGFNRRDTETVQLLLNLGAFVAQAILENGTTIDLIGAGSTALHYASCGGNTQCCQLLIDKGASLAAVRSLRVRFFLSVSMPAKPNLTV</sequence>
<dbReference type="PROSITE" id="PS50088">
    <property type="entry name" value="ANK_REPEAT"/>
    <property type="match status" value="1"/>
</dbReference>
<dbReference type="PROSITE" id="PS50297">
    <property type="entry name" value="ANK_REP_REGION"/>
    <property type="match status" value="1"/>
</dbReference>
<comment type="caution">
    <text evidence="2">The sequence shown here is derived from an EMBL/GenBank/DDBJ whole genome shotgun (WGS) entry which is preliminary data.</text>
</comment>
<dbReference type="InterPro" id="IPR036770">
    <property type="entry name" value="Ankyrin_rpt-contain_sf"/>
</dbReference>
<protein>
    <submittedName>
        <fullName evidence="2">Uncharacterized protein</fullName>
    </submittedName>
</protein>
<organism evidence="2 3">
    <name type="scientific">Brassica cretica</name>
    <name type="common">Mustard</name>
    <dbReference type="NCBI Taxonomy" id="69181"/>
    <lineage>
        <taxon>Eukaryota</taxon>
        <taxon>Viridiplantae</taxon>
        <taxon>Streptophyta</taxon>
        <taxon>Embryophyta</taxon>
        <taxon>Tracheophyta</taxon>
        <taxon>Spermatophyta</taxon>
        <taxon>Magnoliopsida</taxon>
        <taxon>eudicotyledons</taxon>
        <taxon>Gunneridae</taxon>
        <taxon>Pentapetalae</taxon>
        <taxon>rosids</taxon>
        <taxon>malvids</taxon>
        <taxon>Brassicales</taxon>
        <taxon>Brassicaceae</taxon>
        <taxon>Brassiceae</taxon>
        <taxon>Brassica</taxon>
    </lineage>
</organism>
<dbReference type="Proteomes" id="UP000712600">
    <property type="component" value="Unassembled WGS sequence"/>
</dbReference>
<keyword evidence="1" id="KW-0040">ANK repeat</keyword>
<gene>
    <name evidence="2" type="ORF">F2Q69_00001661</name>
</gene>
<dbReference type="SMART" id="SM00248">
    <property type="entry name" value="ANK"/>
    <property type="match status" value="1"/>
</dbReference>
<evidence type="ECO:0000256" key="1">
    <source>
        <dbReference type="PROSITE-ProRule" id="PRU00023"/>
    </source>
</evidence>
<dbReference type="EMBL" id="QGKX02001521">
    <property type="protein sequence ID" value="KAF3509906.1"/>
    <property type="molecule type" value="Genomic_DNA"/>
</dbReference>
<dbReference type="AlphaFoldDB" id="A0A8S9P1L8"/>
<dbReference type="Pfam" id="PF00023">
    <property type="entry name" value="Ank"/>
    <property type="match status" value="1"/>
</dbReference>
<name>A0A8S9P1L8_BRACR</name>
<dbReference type="Gene3D" id="1.25.40.20">
    <property type="entry name" value="Ankyrin repeat-containing domain"/>
    <property type="match status" value="1"/>
</dbReference>
<accession>A0A8S9P1L8</accession>
<proteinExistence type="predicted"/>
<evidence type="ECO:0000313" key="3">
    <source>
        <dbReference type="Proteomes" id="UP000712600"/>
    </source>
</evidence>
<dbReference type="SUPFAM" id="SSF48403">
    <property type="entry name" value="Ankyrin repeat"/>
    <property type="match status" value="1"/>
</dbReference>
<dbReference type="InterPro" id="IPR002110">
    <property type="entry name" value="Ankyrin_rpt"/>
</dbReference>
<feature type="repeat" description="ANK" evidence="1">
    <location>
        <begin position="68"/>
        <end position="100"/>
    </location>
</feature>